<protein>
    <recommendedName>
        <fullName evidence="1">DUF1722 domain-containing protein</fullName>
    </recommendedName>
</protein>
<evidence type="ECO:0000313" key="2">
    <source>
        <dbReference type="EMBL" id="PYZ98335.1"/>
    </source>
</evidence>
<dbReference type="AlphaFoldDB" id="A0A2W0HLB8"/>
<dbReference type="InterPro" id="IPR013560">
    <property type="entry name" value="DUF1722"/>
</dbReference>
<comment type="caution">
    <text evidence="2">The sequence shown here is derived from an EMBL/GenBank/DDBJ whole genome shotgun (WGS) entry which is preliminary data.</text>
</comment>
<dbReference type="Proteomes" id="UP000248066">
    <property type="component" value="Unassembled WGS sequence"/>
</dbReference>
<feature type="domain" description="DUF1722" evidence="1">
    <location>
        <begin position="19"/>
        <end position="138"/>
    </location>
</feature>
<dbReference type="Pfam" id="PF08349">
    <property type="entry name" value="DUF1722"/>
    <property type="match status" value="1"/>
</dbReference>
<sequence>MTLDKKCRKLIEALWSVNKYDVMARGYSHYKEVQKQLRSASDCSDCREVYLLISSLRTLPYSHPDVINTLEHMWGYFRKTAADDRKDVFLHCLERAKGCTAGEYTSFPPEVRPALGNLSLLLEIYPDSYLKQSSFFKPVQHWNRVTVNDTLMIVNKETFQKNGM</sequence>
<name>A0A2W0HLB8_9BACI</name>
<keyword evidence="3" id="KW-1185">Reference proteome</keyword>
<dbReference type="EMBL" id="PDOF01000001">
    <property type="protein sequence ID" value="PYZ98335.1"/>
    <property type="molecule type" value="Genomic_DNA"/>
</dbReference>
<accession>A0A2W0HLB8</accession>
<evidence type="ECO:0000313" key="3">
    <source>
        <dbReference type="Proteomes" id="UP000248066"/>
    </source>
</evidence>
<gene>
    <name evidence="2" type="ORF">CR205_06975</name>
</gene>
<reference evidence="2 3" key="1">
    <citation type="submission" date="2017-10" db="EMBL/GenBank/DDBJ databases">
        <title>Bacillus sp. nov., a halophilic bacterium isolated from a Yangshapao Lake.</title>
        <authorList>
            <person name="Wang H."/>
        </authorList>
    </citation>
    <scope>NUCLEOTIDE SEQUENCE [LARGE SCALE GENOMIC DNA]</scope>
    <source>
        <strain evidence="2 3">YSP-3</strain>
    </source>
</reference>
<organism evidence="2 3">
    <name type="scientific">Alteribacter lacisalsi</name>
    <dbReference type="NCBI Taxonomy" id="2045244"/>
    <lineage>
        <taxon>Bacteria</taxon>
        <taxon>Bacillati</taxon>
        <taxon>Bacillota</taxon>
        <taxon>Bacilli</taxon>
        <taxon>Bacillales</taxon>
        <taxon>Bacillaceae</taxon>
        <taxon>Alteribacter</taxon>
    </lineage>
</organism>
<proteinExistence type="predicted"/>
<evidence type="ECO:0000259" key="1">
    <source>
        <dbReference type="Pfam" id="PF08349"/>
    </source>
</evidence>